<dbReference type="Proteomes" id="UP000183253">
    <property type="component" value="Unassembled WGS sequence"/>
</dbReference>
<keyword evidence="4" id="KW-1185">Reference proteome</keyword>
<dbReference type="Gene3D" id="2.160.20.110">
    <property type="match status" value="1"/>
</dbReference>
<organism evidence="3 4">
    <name type="scientific">Alistipes timonensis JC136</name>
    <dbReference type="NCBI Taxonomy" id="1033731"/>
    <lineage>
        <taxon>Bacteria</taxon>
        <taxon>Pseudomonadati</taxon>
        <taxon>Bacteroidota</taxon>
        <taxon>Bacteroidia</taxon>
        <taxon>Bacteroidales</taxon>
        <taxon>Rikenellaceae</taxon>
        <taxon>Alistipes</taxon>
    </lineage>
</organism>
<dbReference type="AlphaFoldDB" id="A0A1H3YC30"/>
<dbReference type="EMBL" id="FNRI01000001">
    <property type="protein sequence ID" value="SEA08564.1"/>
    <property type="molecule type" value="Genomic_DNA"/>
</dbReference>
<keyword evidence="1" id="KW-0175">Coiled coil</keyword>
<dbReference type="RefSeq" id="WP_231290734.1">
    <property type="nucleotide sequence ID" value="NZ_CAEG01000004.1"/>
</dbReference>
<proteinExistence type="predicted"/>
<protein>
    <recommendedName>
        <fullName evidence="2">DUF4988 domain-containing protein</fullName>
    </recommendedName>
</protein>
<sequence>MRKLLNIILLTAGFVLLWGCDEYDDGELRKNIDAIEQELTAAEKRVAELNDEMNSLTALVNSSFISYLKQDDKGNYVVCYRNHGGETKTVTLATQNDVVTAPIVGAGEFSDGKLYWRTTADNGETYEWLLDTAGEMMPVGGVPPTMGIDAEGFWTVNGERFTGKDGKPVLADDVSNTLFQKVETDEESGRVRFTLADGSSFEIPVFEALSITFDAAPVTAIPDRSAPAYIKYTVSGTEAEEAYVDYFTAWNVTVEIDKYTRTISVKLDEGAEEGNTVILVSAGGNTVLKPLFFTYGTAQIAPPTWDPQFGTGTEVALEGEFTEFDIKVSADIAYDVTIAEECRSWLKPAPATRAPMVTTTHSFVADYYENDSGADRKGSITFSNRPYGVTVTLGVRQSPVIPDTPTDPGIATGADLVAFAKAVNAGGSTSRWENASGEVVLLNDIDLSGLPEWTPIGAGKATGTPSYNTLVNPFTGVFNGQGFTISGIQWTFDAESEATHLHGLFGALKGATVKNLKLGAAGDQITVTGASPNVVAVGALTGYAEGSTITNVTNYVSVILTGDNPDATLMMLAGIAGCAKSTVIGGETKADAVINNGDVKTGRITNTANGGTGMNVGGICAFTLGGGIKINYCTNNGEVSAPTGRGGGLVGTLGGPTSEESGTAVSNSVNNGTVQDDAVGQYGGSKDYYNYKRMGGLVGGTVTNNNLRIEYCTNNGNVFSQLGCRTGGFVGHNQATIVGCVNKGTILANITYDAGAPQHGPGWACGYSAKGLVTQCAKGGRVGEWDAHKENPSGAPEATNDNALCYRNSEYFDPSQNY</sequence>
<dbReference type="Pfam" id="PF16378">
    <property type="entry name" value="DUF4988"/>
    <property type="match status" value="1"/>
</dbReference>
<dbReference type="InterPro" id="IPR032149">
    <property type="entry name" value="DUF4988"/>
</dbReference>
<reference evidence="3 4" key="1">
    <citation type="submission" date="2016-10" db="EMBL/GenBank/DDBJ databases">
        <authorList>
            <person name="de Groot N.N."/>
        </authorList>
    </citation>
    <scope>NUCLEOTIDE SEQUENCE [LARGE SCALE GENOMIC DNA]</scope>
    <source>
        <strain evidence="3 4">DSM 25383</strain>
    </source>
</reference>
<gene>
    <name evidence="3" type="ORF">SAMN05444145_101493</name>
</gene>
<evidence type="ECO:0000259" key="2">
    <source>
        <dbReference type="Pfam" id="PF16378"/>
    </source>
</evidence>
<dbReference type="STRING" id="1033731.SAMN05444145_101493"/>
<feature type="coiled-coil region" evidence="1">
    <location>
        <begin position="25"/>
        <end position="59"/>
    </location>
</feature>
<evidence type="ECO:0000256" key="1">
    <source>
        <dbReference type="SAM" id="Coils"/>
    </source>
</evidence>
<name>A0A1H3YC30_9BACT</name>
<evidence type="ECO:0000313" key="3">
    <source>
        <dbReference type="EMBL" id="SEA08564.1"/>
    </source>
</evidence>
<feature type="domain" description="DUF4988" evidence="2">
    <location>
        <begin position="28"/>
        <end position="197"/>
    </location>
</feature>
<evidence type="ECO:0000313" key="4">
    <source>
        <dbReference type="Proteomes" id="UP000183253"/>
    </source>
</evidence>
<accession>A0A1H3YC30</accession>